<keyword evidence="3" id="KW-1185">Reference proteome</keyword>
<evidence type="ECO:0000313" key="3">
    <source>
        <dbReference type="Proteomes" id="UP000829194"/>
    </source>
</evidence>
<organism evidence="2 3">
    <name type="scientific">Lysobacter gummosus</name>
    <dbReference type="NCBI Taxonomy" id="262324"/>
    <lineage>
        <taxon>Bacteria</taxon>
        <taxon>Pseudomonadati</taxon>
        <taxon>Pseudomonadota</taxon>
        <taxon>Gammaproteobacteria</taxon>
        <taxon>Lysobacterales</taxon>
        <taxon>Lysobacteraceae</taxon>
        <taxon>Lysobacter</taxon>
    </lineage>
</organism>
<dbReference type="InterPro" id="IPR025660">
    <property type="entry name" value="Pept_his_AS"/>
</dbReference>
<dbReference type="PROSITE" id="PS00639">
    <property type="entry name" value="THIOL_PROTEASE_HIS"/>
    <property type="match status" value="1"/>
</dbReference>
<protein>
    <submittedName>
        <fullName evidence="2">C1 family peptidase</fullName>
    </submittedName>
</protein>
<dbReference type="RefSeq" id="WP_083512245.1">
    <property type="nucleotide sequence ID" value="NZ_CP011131.1"/>
</dbReference>
<dbReference type="InterPro" id="IPR038765">
    <property type="entry name" value="Papain-like_cys_pep_sf"/>
</dbReference>
<accession>A0ABY3XDP4</accession>
<reference evidence="2 3" key="1">
    <citation type="submission" date="2022-03" db="EMBL/GenBank/DDBJ databases">
        <title>Complete genome sequence of Lysobacter capsici VKM B-2533 and Lysobacter gummosus 10.1.1, promising sources of lytic agents.</title>
        <authorList>
            <person name="Tarlachkov S.V."/>
            <person name="Kudryakova I.V."/>
            <person name="Afoshin A.S."/>
            <person name="Leontyevskaya E.A."/>
            <person name="Leontyevskaya N.V."/>
        </authorList>
    </citation>
    <scope>NUCLEOTIDE SEQUENCE [LARGE SCALE GENOMIC DNA]</scope>
    <source>
        <strain evidence="2 3">10.1.1</strain>
    </source>
</reference>
<name>A0ABY3XDP4_9GAMM</name>
<dbReference type="EMBL" id="CP093547">
    <property type="protein sequence ID" value="UNP30069.1"/>
    <property type="molecule type" value="Genomic_DNA"/>
</dbReference>
<dbReference type="InterPro" id="IPR000668">
    <property type="entry name" value="Peptidase_C1A_C"/>
</dbReference>
<dbReference type="Proteomes" id="UP000829194">
    <property type="component" value="Chromosome"/>
</dbReference>
<sequence length="210" mass="22343">MTIKEEVILAQAKFPSRDQGLRPTCIAFALAEVNFDAATGVEALSPEYAYQGAACLTPSWVPGAGVPLDAALRASSKGQPVESDFPYRAVEPGAPVPAPPTTFELHGGDVAMLPLDTEFICAMLRQGRPVGIGLRLTESFYRPIDGLVTFEAAPLVPAVLHAVAVVGFGWEDGEVHFLIRNSWGRGWGQDGVAWVSATYVRELALCAFGA</sequence>
<dbReference type="SUPFAM" id="SSF54001">
    <property type="entry name" value="Cysteine proteinases"/>
    <property type="match status" value="1"/>
</dbReference>
<proteinExistence type="predicted"/>
<feature type="domain" description="Peptidase C1A papain C-terminal" evidence="1">
    <location>
        <begin position="78"/>
        <end position="196"/>
    </location>
</feature>
<gene>
    <name evidence="2" type="ORF">MOV92_01915</name>
</gene>
<dbReference type="Gene3D" id="3.90.70.10">
    <property type="entry name" value="Cysteine proteinases"/>
    <property type="match status" value="1"/>
</dbReference>
<dbReference type="Pfam" id="PF00112">
    <property type="entry name" value="Peptidase_C1"/>
    <property type="match status" value="1"/>
</dbReference>
<dbReference type="CDD" id="cd02619">
    <property type="entry name" value="Peptidase_C1"/>
    <property type="match status" value="1"/>
</dbReference>
<evidence type="ECO:0000259" key="1">
    <source>
        <dbReference type="Pfam" id="PF00112"/>
    </source>
</evidence>
<evidence type="ECO:0000313" key="2">
    <source>
        <dbReference type="EMBL" id="UNP30069.1"/>
    </source>
</evidence>